<dbReference type="AlphaFoldDB" id="A0A7X3K385"/>
<feature type="compositionally biased region" description="Low complexity" evidence="1">
    <location>
        <begin position="28"/>
        <end position="42"/>
    </location>
</feature>
<reference evidence="2 3" key="1">
    <citation type="submission" date="2019-12" db="EMBL/GenBank/DDBJ databases">
        <title>Devosia maris sp. nov., isolated from the deep seawater.</title>
        <authorList>
            <person name="Liu Y."/>
        </authorList>
    </citation>
    <scope>NUCLEOTIDE SEQUENCE [LARGE SCALE GENOMIC DNA]</scope>
    <source>
        <strain evidence="2 3">L53-10-65</strain>
    </source>
</reference>
<sequence length="434" mass="46116">MATRPLFGDNGFFGNPFAPQVSGPSVPMPRQQGGMGQMPTTQRPQRIGQMLGWGDNPLYQAFDSNRNALIMSGMAMLDGDMTDAYRAYAQGSMLDNQEAERKRQGEMATRYAELLRGWGPEYEQFASGIETGAFEPGQGYLSALEYQQDLKTQAAQQQQLAGNAQFLPEGPWRDAYMGGAIDFMDAHKWSQGGGEPEMTDTQTNLSWRAQEAGLVPGTPEYQSFILSGGSGGGGLSITSDGRGGFSVTQGMGGKFNQTVDGGMGDEFVKIQQDALSAVTGLQTLDAMEQAMSDPSFYSGFGAEQLMGLKQAAAAIGIDPEGVTSMESFRALSNKAVLDAMGGSLGTGVSNADRSFVEAQVAQLGNTPAGNAQIISIQRALKERQIQIAEIADRYRAANGNMNGFATYLAQWAEANPLFQQAGGNAADPLGLFGG</sequence>
<name>A0A7X3K385_9HYPH</name>
<proteinExistence type="predicted"/>
<accession>A0A7X3K385</accession>
<dbReference type="RefSeq" id="WP_157290119.1">
    <property type="nucleotide sequence ID" value="NZ_WQRF01000002.1"/>
</dbReference>
<dbReference type="Proteomes" id="UP000438106">
    <property type="component" value="Unassembled WGS sequence"/>
</dbReference>
<evidence type="ECO:0000313" key="3">
    <source>
        <dbReference type="Proteomes" id="UP000438106"/>
    </source>
</evidence>
<organism evidence="2 3">
    <name type="scientific">Devosia marina</name>
    <dbReference type="NCBI Taxonomy" id="2683198"/>
    <lineage>
        <taxon>Bacteria</taxon>
        <taxon>Pseudomonadati</taxon>
        <taxon>Pseudomonadota</taxon>
        <taxon>Alphaproteobacteria</taxon>
        <taxon>Hyphomicrobiales</taxon>
        <taxon>Devosiaceae</taxon>
        <taxon>Devosia</taxon>
    </lineage>
</organism>
<dbReference type="EMBL" id="WQRF01000002">
    <property type="protein sequence ID" value="MVS99247.1"/>
    <property type="molecule type" value="Genomic_DNA"/>
</dbReference>
<comment type="caution">
    <text evidence="2">The sequence shown here is derived from an EMBL/GenBank/DDBJ whole genome shotgun (WGS) entry which is preliminary data.</text>
</comment>
<keyword evidence="3" id="KW-1185">Reference proteome</keyword>
<gene>
    <name evidence="2" type="ORF">GO014_09465</name>
</gene>
<protein>
    <submittedName>
        <fullName evidence="2">Uncharacterized protein</fullName>
    </submittedName>
</protein>
<evidence type="ECO:0000256" key="1">
    <source>
        <dbReference type="SAM" id="MobiDB-lite"/>
    </source>
</evidence>
<feature type="region of interest" description="Disordered" evidence="1">
    <location>
        <begin position="14"/>
        <end position="42"/>
    </location>
</feature>
<evidence type="ECO:0000313" key="2">
    <source>
        <dbReference type="EMBL" id="MVS99247.1"/>
    </source>
</evidence>